<reference evidence="1 4" key="1">
    <citation type="submission" date="2013-05" db="EMBL/GenBank/DDBJ databases">
        <title>Genome Sequence of Streptomyces fradiae.</title>
        <authorList>
            <person name="Kirby R."/>
        </authorList>
    </citation>
    <scope>NUCLEOTIDE SEQUENCE [LARGE SCALE GENOMIC DNA]</scope>
    <source>
        <strain evidence="1 4">ATCC 10745</strain>
    </source>
</reference>
<evidence type="ECO:0000313" key="4">
    <source>
        <dbReference type="Proteomes" id="UP000731519"/>
    </source>
</evidence>
<reference evidence="2 3" key="2">
    <citation type="submission" date="2016-09" db="EMBL/GenBank/DDBJ databases">
        <title>Streptomyces fradiae DSM40063, a candidate organism with high potential of specific P450 cytochromes.</title>
        <authorList>
            <person name="Grumaz C."/>
            <person name="Vainshtein Y."/>
            <person name="Kirstahler P."/>
            <person name="Sohn K."/>
        </authorList>
    </citation>
    <scope>NUCLEOTIDE SEQUENCE [LARGE SCALE GENOMIC DNA]</scope>
    <source>
        <strain evidence="2 3">DSM 40063</strain>
    </source>
</reference>
<dbReference type="EMBL" id="ASYR01000057">
    <property type="protein sequence ID" value="KAF0646284.1"/>
    <property type="molecule type" value="Genomic_DNA"/>
</dbReference>
<organism evidence="2 3">
    <name type="scientific">Streptomyces fradiae ATCC 10745 = DSM 40063</name>
    <dbReference type="NCBI Taxonomy" id="1319510"/>
    <lineage>
        <taxon>Bacteria</taxon>
        <taxon>Bacillati</taxon>
        <taxon>Actinomycetota</taxon>
        <taxon>Actinomycetes</taxon>
        <taxon>Kitasatosporales</taxon>
        <taxon>Streptomycetaceae</taxon>
        <taxon>Streptomyces</taxon>
    </lineage>
</organism>
<evidence type="ECO:0000313" key="3">
    <source>
        <dbReference type="Proteomes" id="UP000194318"/>
    </source>
</evidence>
<protein>
    <submittedName>
        <fullName evidence="2">Uncharacterized protein</fullName>
    </submittedName>
</protein>
<keyword evidence="4" id="KW-1185">Reference proteome</keyword>
<dbReference type="EMBL" id="MIFZ01000337">
    <property type="protein sequence ID" value="OSY49069.1"/>
    <property type="molecule type" value="Genomic_DNA"/>
</dbReference>
<proteinExistence type="predicted"/>
<dbReference type="Proteomes" id="UP000731519">
    <property type="component" value="Unassembled WGS sequence"/>
</dbReference>
<dbReference type="Proteomes" id="UP000194318">
    <property type="component" value="Unassembled WGS sequence"/>
</dbReference>
<dbReference type="AlphaFoldDB" id="A0A1Y2NPP4"/>
<evidence type="ECO:0000313" key="2">
    <source>
        <dbReference type="EMBL" id="OSY49069.1"/>
    </source>
</evidence>
<sequence>MTGPEPDNVAAEREQAHLDLHHRVAVPPTETITPPEEYL</sequence>
<gene>
    <name evidence="2" type="ORF">BG846_05308</name>
    <name evidence="1" type="ORF">K701_29405</name>
</gene>
<comment type="caution">
    <text evidence="2">The sequence shown here is derived from an EMBL/GenBank/DDBJ whole genome shotgun (WGS) entry which is preliminary data.</text>
</comment>
<name>A0A1Y2NPP4_STRFR</name>
<evidence type="ECO:0000313" key="1">
    <source>
        <dbReference type="EMBL" id="KAF0646284.1"/>
    </source>
</evidence>
<accession>A0A1Y2NPP4</accession>